<reference evidence="4" key="1">
    <citation type="submission" date="2020-07" db="EMBL/GenBank/DDBJ databases">
        <title>Genome sequence and genetic diversity analysis of an under-domesticated orphan crop, white fonio (Digitaria exilis).</title>
        <authorList>
            <person name="Bennetzen J.L."/>
            <person name="Chen S."/>
            <person name="Ma X."/>
            <person name="Wang X."/>
            <person name="Yssel A.E.J."/>
            <person name="Chaluvadi S.R."/>
            <person name="Johnson M."/>
            <person name="Gangashetty P."/>
            <person name="Hamidou F."/>
            <person name="Sanogo M.D."/>
            <person name="Zwaenepoel A."/>
            <person name="Wallace J."/>
            <person name="Van De Peer Y."/>
            <person name="Van Deynze A."/>
        </authorList>
    </citation>
    <scope>NUCLEOTIDE SEQUENCE</scope>
    <source>
        <tissue evidence="4">Leaves</tissue>
    </source>
</reference>
<dbReference type="Gene3D" id="1.20.1250.20">
    <property type="entry name" value="MFS general substrate transporter like domains"/>
    <property type="match status" value="1"/>
</dbReference>
<evidence type="ECO:0000313" key="4">
    <source>
        <dbReference type="EMBL" id="KAF8651797.1"/>
    </source>
</evidence>
<sequence>MAHARRYMMLVTFSAFLVTIEPCVVGSWRPEQRRLPRPLPRGVRHIGSGGVHAALLPFVAEQYDDDSALDREPKMSFVSWFYICVDFAMIVSGLLIVWFQQNITRGASASASPQPASRSPSQDSCSPRPCTSSLRGHDEHRVADAAASTSCWPARRCCASATSCSWSSSTTGRRRR</sequence>
<evidence type="ECO:0000256" key="1">
    <source>
        <dbReference type="SAM" id="MobiDB-lite"/>
    </source>
</evidence>
<feature type="transmembrane region" description="Helical" evidence="2">
    <location>
        <begin position="79"/>
        <end position="99"/>
    </location>
</feature>
<feature type="chain" id="PRO_5032697602" evidence="3">
    <location>
        <begin position="27"/>
        <end position="176"/>
    </location>
</feature>
<comment type="caution">
    <text evidence="4">The sequence shown here is derived from an EMBL/GenBank/DDBJ whole genome shotgun (WGS) entry which is preliminary data.</text>
</comment>
<dbReference type="EMBL" id="JACEFO010002676">
    <property type="protein sequence ID" value="KAF8651797.1"/>
    <property type="molecule type" value="Genomic_DNA"/>
</dbReference>
<name>A0A835DWL1_9POAL</name>
<evidence type="ECO:0000256" key="2">
    <source>
        <dbReference type="SAM" id="Phobius"/>
    </source>
</evidence>
<keyword evidence="3" id="KW-0732">Signal</keyword>
<gene>
    <name evidence="4" type="ORF">HU200_063318</name>
</gene>
<keyword evidence="2" id="KW-0472">Membrane</keyword>
<dbReference type="AlphaFoldDB" id="A0A835DWL1"/>
<feature type="region of interest" description="Disordered" evidence="1">
    <location>
        <begin position="108"/>
        <end position="141"/>
    </location>
</feature>
<feature type="compositionally biased region" description="Low complexity" evidence="1">
    <location>
        <begin position="108"/>
        <end position="124"/>
    </location>
</feature>
<dbReference type="Proteomes" id="UP000636709">
    <property type="component" value="Unassembled WGS sequence"/>
</dbReference>
<dbReference type="InterPro" id="IPR036259">
    <property type="entry name" value="MFS_trans_sf"/>
</dbReference>
<accession>A0A835DWL1</accession>
<feature type="signal peptide" evidence="3">
    <location>
        <begin position="1"/>
        <end position="26"/>
    </location>
</feature>
<dbReference type="OrthoDB" id="8904098at2759"/>
<organism evidence="4 5">
    <name type="scientific">Digitaria exilis</name>
    <dbReference type="NCBI Taxonomy" id="1010633"/>
    <lineage>
        <taxon>Eukaryota</taxon>
        <taxon>Viridiplantae</taxon>
        <taxon>Streptophyta</taxon>
        <taxon>Embryophyta</taxon>
        <taxon>Tracheophyta</taxon>
        <taxon>Spermatophyta</taxon>
        <taxon>Magnoliopsida</taxon>
        <taxon>Liliopsida</taxon>
        <taxon>Poales</taxon>
        <taxon>Poaceae</taxon>
        <taxon>PACMAD clade</taxon>
        <taxon>Panicoideae</taxon>
        <taxon>Panicodae</taxon>
        <taxon>Paniceae</taxon>
        <taxon>Anthephorinae</taxon>
        <taxon>Digitaria</taxon>
    </lineage>
</organism>
<evidence type="ECO:0000313" key="5">
    <source>
        <dbReference type="Proteomes" id="UP000636709"/>
    </source>
</evidence>
<evidence type="ECO:0000256" key="3">
    <source>
        <dbReference type="SAM" id="SignalP"/>
    </source>
</evidence>
<keyword evidence="2" id="KW-0812">Transmembrane</keyword>
<keyword evidence="2" id="KW-1133">Transmembrane helix</keyword>
<protein>
    <submittedName>
        <fullName evidence="4">Uncharacterized protein</fullName>
    </submittedName>
</protein>
<proteinExistence type="predicted"/>
<keyword evidence="5" id="KW-1185">Reference proteome</keyword>